<proteinExistence type="predicted"/>
<reference evidence="1 2" key="1">
    <citation type="submission" date="2016-07" db="EMBL/GenBank/DDBJ databases">
        <title>Draft genome of the white-rot fungus Obba rivulosa 3A-2.</title>
        <authorList>
            <consortium name="DOE Joint Genome Institute"/>
            <person name="Miettinen O."/>
            <person name="Riley R."/>
            <person name="Acob R."/>
            <person name="Barry K."/>
            <person name="Cullen D."/>
            <person name="De Vries R."/>
            <person name="Hainaut M."/>
            <person name="Hatakka A."/>
            <person name="Henrissat B."/>
            <person name="Hilden K."/>
            <person name="Kuo R."/>
            <person name="Labutti K."/>
            <person name="Lipzen A."/>
            <person name="Makela M.R."/>
            <person name="Sandor L."/>
            <person name="Spatafora J.W."/>
            <person name="Grigoriev I.V."/>
            <person name="Hibbett D.S."/>
        </authorList>
    </citation>
    <scope>NUCLEOTIDE SEQUENCE [LARGE SCALE GENOMIC DNA]</scope>
    <source>
        <strain evidence="1 2">3A-2</strain>
    </source>
</reference>
<name>A0A8E2AIS9_9APHY</name>
<accession>A0A8E2AIS9</accession>
<organism evidence="1 2">
    <name type="scientific">Obba rivulosa</name>
    <dbReference type="NCBI Taxonomy" id="1052685"/>
    <lineage>
        <taxon>Eukaryota</taxon>
        <taxon>Fungi</taxon>
        <taxon>Dikarya</taxon>
        <taxon>Basidiomycota</taxon>
        <taxon>Agaricomycotina</taxon>
        <taxon>Agaricomycetes</taxon>
        <taxon>Polyporales</taxon>
        <taxon>Gelatoporiaceae</taxon>
        <taxon>Obba</taxon>
    </lineage>
</organism>
<sequence length="100" mass="11227">MWNGRDTFACLIIILLILLLSTTRFDYTRNMTLRTSGAVSWFESSTALHLISIGARTPRSVQERNALSRSIFAASQRAFNHIAPYGYTYLSNLVEPVSAL</sequence>
<protein>
    <submittedName>
        <fullName evidence="1">Uncharacterized protein</fullName>
    </submittedName>
</protein>
<dbReference type="EMBL" id="KV722594">
    <property type="protein sequence ID" value="OCH85293.1"/>
    <property type="molecule type" value="Genomic_DNA"/>
</dbReference>
<dbReference type="AlphaFoldDB" id="A0A8E2AIS9"/>
<keyword evidence="2" id="KW-1185">Reference proteome</keyword>
<evidence type="ECO:0000313" key="2">
    <source>
        <dbReference type="Proteomes" id="UP000250043"/>
    </source>
</evidence>
<gene>
    <name evidence="1" type="ORF">OBBRIDRAFT_323480</name>
</gene>
<dbReference type="Proteomes" id="UP000250043">
    <property type="component" value="Unassembled WGS sequence"/>
</dbReference>
<evidence type="ECO:0000313" key="1">
    <source>
        <dbReference type="EMBL" id="OCH85293.1"/>
    </source>
</evidence>